<reference evidence="1 2" key="1">
    <citation type="submission" date="2023-01" db="EMBL/GenBank/DDBJ databases">
        <authorList>
            <person name="Whitehead M."/>
        </authorList>
    </citation>
    <scope>NUCLEOTIDE SEQUENCE [LARGE SCALE GENOMIC DNA]</scope>
</reference>
<dbReference type="InterPro" id="IPR021827">
    <property type="entry name" value="Nup186/Nup192/Nup205"/>
</dbReference>
<protein>
    <submittedName>
        <fullName evidence="1">Uncharacterized protein</fullName>
    </submittedName>
</protein>
<accession>A0AAV0XYJ2</accession>
<evidence type="ECO:0000313" key="2">
    <source>
        <dbReference type="Proteomes" id="UP001160148"/>
    </source>
</evidence>
<dbReference type="EMBL" id="CARXXK010001085">
    <property type="protein sequence ID" value="CAI6373007.1"/>
    <property type="molecule type" value="Genomic_DNA"/>
</dbReference>
<gene>
    <name evidence="1" type="ORF">MEUPH1_LOCUS26810</name>
</gene>
<dbReference type="Proteomes" id="UP001160148">
    <property type="component" value="Unassembled WGS sequence"/>
</dbReference>
<organism evidence="1 2">
    <name type="scientific">Macrosiphum euphorbiae</name>
    <name type="common">potato aphid</name>
    <dbReference type="NCBI Taxonomy" id="13131"/>
    <lineage>
        <taxon>Eukaryota</taxon>
        <taxon>Metazoa</taxon>
        <taxon>Ecdysozoa</taxon>
        <taxon>Arthropoda</taxon>
        <taxon>Hexapoda</taxon>
        <taxon>Insecta</taxon>
        <taxon>Pterygota</taxon>
        <taxon>Neoptera</taxon>
        <taxon>Paraneoptera</taxon>
        <taxon>Hemiptera</taxon>
        <taxon>Sternorrhyncha</taxon>
        <taxon>Aphidomorpha</taxon>
        <taxon>Aphidoidea</taxon>
        <taxon>Aphididae</taxon>
        <taxon>Macrosiphini</taxon>
        <taxon>Macrosiphum</taxon>
    </lineage>
</organism>
<comment type="caution">
    <text evidence="1">The sequence shown here is derived from an EMBL/GenBank/DDBJ whole genome shotgun (WGS) entry which is preliminary data.</text>
</comment>
<keyword evidence="2" id="KW-1185">Reference proteome</keyword>
<evidence type="ECO:0000313" key="1">
    <source>
        <dbReference type="EMBL" id="CAI6373007.1"/>
    </source>
</evidence>
<proteinExistence type="predicted"/>
<dbReference type="Pfam" id="PF11894">
    <property type="entry name" value="Nup192"/>
    <property type="match status" value="1"/>
</dbReference>
<name>A0AAV0XYJ2_9HEMI</name>
<dbReference type="GO" id="GO:0005643">
    <property type="term" value="C:nuclear pore"/>
    <property type="evidence" value="ECO:0007669"/>
    <property type="project" value="InterPro"/>
</dbReference>
<dbReference type="AlphaFoldDB" id="A0AAV0XYJ2"/>
<sequence>MNWLLRIIAVEIKMHGHRNLPTTLVLLFNRPIEKKNNVLGSELLQSQSSNNSFEHSTLNRDPDNGKKLLSLLEIVNLEFELTFEDLPKLKYIEPTIINQLISKCEIPGKVPLIDAKQLHLILMNDLKSIDSSSIVKTSLLQEIQELLEYAVRMNDKRLRVSCMVKYIDAWHQLTAVICNMANLPFMEFQQHFKFIIDLLILLQSKVILYPKMSDLSTLITNSHLLLLIHLNNTIYQHLELCDVNPEMYLRSFFTGQSSVFSSMFQNILKCIQLSGSQKLRTSLYSSLIALINLMATYSRTLTNGNFKENSILFTATNKQILNSKSIEFIKSAHFDQYLSVQILDIICVDLTSGHDICNILSYTICELLIDIHPTFISYISDKGYLKNIISSLLESDSELKDLISTKNKTLKPIYVYESKMSLLNKIATYKTGADALLNHQAIACLSLMNAIDAHPNLEASFKRSIKKSMPDEGDRYMMICSPAMCLCQTVLSTQGNTNMTSILQVVFYLVSHRDTVKIALTNPAPLCEQWYLKELYQLTSLFVYITNDDTNSEINSSGDKDIAGLFYQYSMLLRRTLKRFCLNSSVMLKKCSEESNPNYDETSVTLYLRITLNLLNYVSNLMDGGLASGQKFKRPILDISVSTDSVIENESHGDFKTGNILSMNTIITIMVDTVEHYFVQVNTETKAENGKSPIQLFGESSNETEIENKDIGDQCQHILCKQIVEVCLYILWVHTNYYFTQSPVQLFHSPKGLNRSRSSNNDDDGVTSDELKVLRQELVKVFNKAFLEKLYATNEDKPDDSFIHYMVHKIKKLLQFVDSKRLSN</sequence>